<accession>A0A3N0XM95</accession>
<dbReference type="EMBL" id="RJVU01069169">
    <property type="protein sequence ID" value="ROI73800.1"/>
    <property type="molecule type" value="Genomic_DNA"/>
</dbReference>
<feature type="compositionally biased region" description="Polar residues" evidence="1">
    <location>
        <begin position="156"/>
        <end position="175"/>
    </location>
</feature>
<reference evidence="2 3" key="1">
    <citation type="submission" date="2018-10" db="EMBL/GenBank/DDBJ databases">
        <title>Genome assembly for a Yunnan-Guizhou Plateau 3E fish, Anabarilius grahami (Regan), and its evolutionary and genetic applications.</title>
        <authorList>
            <person name="Jiang W."/>
        </authorList>
    </citation>
    <scope>NUCLEOTIDE SEQUENCE [LARGE SCALE GENOMIC DNA]</scope>
    <source>
        <strain evidence="2">AG-KIZ</strain>
        <tissue evidence="2">Muscle</tissue>
    </source>
</reference>
<protein>
    <submittedName>
        <fullName evidence="2">Uncharacterized protein</fullName>
    </submittedName>
</protein>
<organism evidence="2 3">
    <name type="scientific">Anabarilius grahami</name>
    <name type="common">Kanglang fish</name>
    <name type="synonym">Barilius grahami</name>
    <dbReference type="NCBI Taxonomy" id="495550"/>
    <lineage>
        <taxon>Eukaryota</taxon>
        <taxon>Metazoa</taxon>
        <taxon>Chordata</taxon>
        <taxon>Craniata</taxon>
        <taxon>Vertebrata</taxon>
        <taxon>Euteleostomi</taxon>
        <taxon>Actinopterygii</taxon>
        <taxon>Neopterygii</taxon>
        <taxon>Teleostei</taxon>
        <taxon>Ostariophysi</taxon>
        <taxon>Cypriniformes</taxon>
        <taxon>Xenocyprididae</taxon>
        <taxon>Xenocypridinae</taxon>
        <taxon>Xenocypridinae incertae sedis</taxon>
        <taxon>Anabarilius</taxon>
    </lineage>
</organism>
<evidence type="ECO:0000313" key="3">
    <source>
        <dbReference type="Proteomes" id="UP000281406"/>
    </source>
</evidence>
<dbReference type="Proteomes" id="UP000281406">
    <property type="component" value="Unassembled WGS sequence"/>
</dbReference>
<comment type="caution">
    <text evidence="2">The sequence shown here is derived from an EMBL/GenBank/DDBJ whole genome shotgun (WGS) entry which is preliminary data.</text>
</comment>
<gene>
    <name evidence="2" type="ORF">DPX16_22911</name>
</gene>
<evidence type="ECO:0000313" key="2">
    <source>
        <dbReference type="EMBL" id="ROI73800.1"/>
    </source>
</evidence>
<proteinExistence type="predicted"/>
<keyword evidence="3" id="KW-1185">Reference proteome</keyword>
<evidence type="ECO:0000256" key="1">
    <source>
        <dbReference type="SAM" id="MobiDB-lite"/>
    </source>
</evidence>
<name>A0A3N0XM95_ANAGA</name>
<dbReference type="AlphaFoldDB" id="A0A3N0XM95"/>
<feature type="region of interest" description="Disordered" evidence="1">
    <location>
        <begin position="144"/>
        <end position="175"/>
    </location>
</feature>
<sequence length="187" mass="20938">MVSDESETAAESSKREPKLTAKALALKSEALQKDRKAKVNQMKNLILSMKDLMKCDENALQVSSMLGSLKCLKDDASVLHKEVLPFIPPDDQKQNEWFGSVSKHNDGFVEHVEGWLNQAKNHFLSILPQSYANLRPSLSVVHDTREMDNPDEPQLSCDSNIPSSDEPVSSSHNMNVPSECQKLYGLW</sequence>